<organism evidence="1 2">
    <name type="scientific">Paenibacillus enshidis</name>
    <dbReference type="NCBI Taxonomy" id="1458439"/>
    <lineage>
        <taxon>Bacteria</taxon>
        <taxon>Bacillati</taxon>
        <taxon>Bacillota</taxon>
        <taxon>Bacilli</taxon>
        <taxon>Bacillales</taxon>
        <taxon>Paenibacillaceae</taxon>
        <taxon>Paenibacillus</taxon>
    </lineage>
</organism>
<keyword evidence="2" id="KW-1185">Reference proteome</keyword>
<dbReference type="Proteomes" id="UP001580346">
    <property type="component" value="Unassembled WGS sequence"/>
</dbReference>
<protein>
    <submittedName>
        <fullName evidence="1">Uncharacterized protein</fullName>
    </submittedName>
</protein>
<reference evidence="1 2" key="1">
    <citation type="submission" date="2024-09" db="EMBL/GenBank/DDBJ databases">
        <title>Paenibacillus zeirhizospherea sp. nov., isolated from surface of the maize (Zea mays) roots in a horticulture field, Hungary.</title>
        <authorList>
            <person name="Marton D."/>
            <person name="Farkas M."/>
            <person name="Bedics A."/>
            <person name="Toth E."/>
            <person name="Tancsics A."/>
            <person name="Boka K."/>
            <person name="Maroti G."/>
            <person name="Kriszt B."/>
            <person name="Cserhati M."/>
        </authorList>
    </citation>
    <scope>NUCLEOTIDE SEQUENCE [LARGE SCALE GENOMIC DNA]</scope>
    <source>
        <strain evidence="1 2">KCTC 33519</strain>
    </source>
</reference>
<dbReference type="RefSeq" id="WP_375355341.1">
    <property type="nucleotide sequence ID" value="NZ_JBHHMI010000008.1"/>
</dbReference>
<sequence length="109" mass="12653">MKEIMPKFFLISVLFSWFKRRDSEKDVECRFLSGIEVIEMNSTYKILQSDLELFAASVSQVKVHVVMPMDNVPSVVVNSGGMIEKFTPEAVKINGGFYFRDRFEFRTEL</sequence>
<gene>
    <name evidence="1" type="ORF">ACE41H_11265</name>
</gene>
<proteinExistence type="predicted"/>
<evidence type="ECO:0000313" key="1">
    <source>
        <dbReference type="EMBL" id="MFB5267358.1"/>
    </source>
</evidence>
<dbReference type="EMBL" id="JBHHMI010000008">
    <property type="protein sequence ID" value="MFB5267358.1"/>
    <property type="molecule type" value="Genomic_DNA"/>
</dbReference>
<name>A0ABV5AT58_9BACL</name>
<evidence type="ECO:0000313" key="2">
    <source>
        <dbReference type="Proteomes" id="UP001580346"/>
    </source>
</evidence>
<accession>A0ABV5AT58</accession>
<comment type="caution">
    <text evidence="1">The sequence shown here is derived from an EMBL/GenBank/DDBJ whole genome shotgun (WGS) entry which is preliminary data.</text>
</comment>